<evidence type="ECO:0000256" key="1">
    <source>
        <dbReference type="ARBA" id="ARBA00023015"/>
    </source>
</evidence>
<name>A0A1X1CWW7_9GAMM</name>
<dbReference type="EMBL" id="MLFR01000012">
    <property type="protein sequence ID" value="ORM68928.1"/>
    <property type="molecule type" value="Genomic_DNA"/>
</dbReference>
<protein>
    <submittedName>
        <fullName evidence="6">TetR family transcriptional regulator</fullName>
    </submittedName>
</protein>
<sequence length="198" mass="21871">MTAERSPKATEIINHTRTLLTSGGYKSFSYADLAERVQIRKASIHHHFPAKADLVQAVVAEYRQEARAGMAATSQHFSNDPLSELNGYINFWAGCIRDNTSPFCICVMLAVELPTLPDEVAAEVTGHFTELADWLTSVLHKGEQSGVFILREGAETEAKSVMATVHGAMIAARAFHKPDLFLHIVAPVINRLRQKTEQ</sequence>
<dbReference type="AlphaFoldDB" id="A0A1X1CWW7"/>
<evidence type="ECO:0000313" key="7">
    <source>
        <dbReference type="Proteomes" id="UP000193558"/>
    </source>
</evidence>
<evidence type="ECO:0000259" key="5">
    <source>
        <dbReference type="PROSITE" id="PS50977"/>
    </source>
</evidence>
<dbReference type="PROSITE" id="PS50977">
    <property type="entry name" value="HTH_TETR_2"/>
    <property type="match status" value="1"/>
</dbReference>
<evidence type="ECO:0000313" key="6">
    <source>
        <dbReference type="EMBL" id="ORM68928.1"/>
    </source>
</evidence>
<dbReference type="OrthoDB" id="9809772at2"/>
<accession>A0A1X1CWW7</accession>
<evidence type="ECO:0000256" key="2">
    <source>
        <dbReference type="ARBA" id="ARBA00023125"/>
    </source>
</evidence>
<dbReference type="Gene3D" id="1.10.357.10">
    <property type="entry name" value="Tetracycline Repressor, domain 2"/>
    <property type="match status" value="1"/>
</dbReference>
<dbReference type="Proteomes" id="UP000193558">
    <property type="component" value="Unassembled WGS sequence"/>
</dbReference>
<gene>
    <name evidence="6" type="ORF">HA51_13185</name>
</gene>
<reference evidence="6 7" key="1">
    <citation type="journal article" date="2017" name="Antonie Van Leeuwenhoek">
        <title>Phylogenomic resolution of the bacterial genus Pantoea and its relationship with Erwinia and Tatumella.</title>
        <authorList>
            <person name="Palmer M."/>
            <person name="Steenkamp E.T."/>
            <person name="Coetzee M.P."/>
            <person name="Chan W.Y."/>
            <person name="van Zyl E."/>
            <person name="De Maayer P."/>
            <person name="Coutinho T.A."/>
            <person name="Blom J."/>
            <person name="Smits T.H."/>
            <person name="Duffy B."/>
            <person name="Venter S.N."/>
        </authorList>
    </citation>
    <scope>NUCLEOTIDE SEQUENCE [LARGE SCALE GENOMIC DNA]</scope>
    <source>
        <strain evidence="6 7">LMG 26275</strain>
    </source>
</reference>
<feature type="DNA-binding region" description="H-T-H motif" evidence="4">
    <location>
        <begin position="29"/>
        <end position="48"/>
    </location>
</feature>
<dbReference type="RefSeq" id="WP_084934971.1">
    <property type="nucleotide sequence ID" value="NZ_MLFR01000012.1"/>
</dbReference>
<dbReference type="SUPFAM" id="SSF46689">
    <property type="entry name" value="Homeodomain-like"/>
    <property type="match status" value="1"/>
</dbReference>
<proteinExistence type="predicted"/>
<dbReference type="InterPro" id="IPR009057">
    <property type="entry name" value="Homeodomain-like_sf"/>
</dbReference>
<dbReference type="InterPro" id="IPR001647">
    <property type="entry name" value="HTH_TetR"/>
</dbReference>
<feature type="domain" description="HTH tetR-type" evidence="5">
    <location>
        <begin position="6"/>
        <end position="66"/>
    </location>
</feature>
<evidence type="ECO:0000256" key="3">
    <source>
        <dbReference type="ARBA" id="ARBA00023163"/>
    </source>
</evidence>
<evidence type="ECO:0000256" key="4">
    <source>
        <dbReference type="PROSITE-ProRule" id="PRU00335"/>
    </source>
</evidence>
<dbReference type="Pfam" id="PF00440">
    <property type="entry name" value="TetR_N"/>
    <property type="match status" value="1"/>
</dbReference>
<dbReference type="SUPFAM" id="SSF48498">
    <property type="entry name" value="Tetracyclin repressor-like, C-terminal domain"/>
    <property type="match status" value="1"/>
</dbReference>
<dbReference type="STRING" id="1076550.LH22_12830"/>
<dbReference type="PANTHER" id="PTHR47506">
    <property type="entry name" value="TRANSCRIPTIONAL REGULATORY PROTEIN"/>
    <property type="match status" value="1"/>
</dbReference>
<dbReference type="InterPro" id="IPR036271">
    <property type="entry name" value="Tet_transcr_reg_TetR-rel_C_sf"/>
</dbReference>
<organism evidence="6 7">
    <name type="scientific">Pantoea rwandensis</name>
    <dbReference type="NCBI Taxonomy" id="1076550"/>
    <lineage>
        <taxon>Bacteria</taxon>
        <taxon>Pseudomonadati</taxon>
        <taxon>Pseudomonadota</taxon>
        <taxon>Gammaproteobacteria</taxon>
        <taxon>Enterobacterales</taxon>
        <taxon>Erwiniaceae</taxon>
        <taxon>Pantoea</taxon>
    </lineage>
</organism>
<dbReference type="PRINTS" id="PR00455">
    <property type="entry name" value="HTHTETR"/>
</dbReference>
<dbReference type="PANTHER" id="PTHR47506:SF1">
    <property type="entry name" value="HTH-TYPE TRANSCRIPTIONAL REGULATOR YJDC"/>
    <property type="match status" value="1"/>
</dbReference>
<dbReference type="GO" id="GO:0003677">
    <property type="term" value="F:DNA binding"/>
    <property type="evidence" value="ECO:0007669"/>
    <property type="project" value="UniProtKB-UniRule"/>
</dbReference>
<keyword evidence="2 4" id="KW-0238">DNA-binding</keyword>
<keyword evidence="1" id="KW-0805">Transcription regulation</keyword>
<comment type="caution">
    <text evidence="6">The sequence shown here is derived from an EMBL/GenBank/DDBJ whole genome shotgun (WGS) entry which is preliminary data.</text>
</comment>
<keyword evidence="3" id="KW-0804">Transcription</keyword>